<dbReference type="Proteomes" id="UP000236220">
    <property type="component" value="Unassembled WGS sequence"/>
</dbReference>
<evidence type="ECO:0000313" key="2">
    <source>
        <dbReference type="EMBL" id="PNS09217.1"/>
    </source>
</evidence>
<protein>
    <recommendedName>
        <fullName evidence="1">NAD-dependent epimerase/dehydratase domain-containing protein</fullName>
    </recommendedName>
</protein>
<organism evidence="2 3">
    <name type="scientific">Solilutibacter silvestris</name>
    <dbReference type="NCBI Taxonomy" id="1645665"/>
    <lineage>
        <taxon>Bacteria</taxon>
        <taxon>Pseudomonadati</taxon>
        <taxon>Pseudomonadota</taxon>
        <taxon>Gammaproteobacteria</taxon>
        <taxon>Lysobacterales</taxon>
        <taxon>Lysobacteraceae</taxon>
        <taxon>Solilutibacter</taxon>
    </lineage>
</organism>
<dbReference type="InterPro" id="IPR036291">
    <property type="entry name" value="NAD(P)-bd_dom_sf"/>
</dbReference>
<gene>
    <name evidence="2" type="ORF">Lysil_0846</name>
</gene>
<dbReference type="OrthoDB" id="1247029at2"/>
<dbReference type="SUPFAM" id="SSF51735">
    <property type="entry name" value="NAD(P)-binding Rossmann-fold domains"/>
    <property type="match status" value="1"/>
</dbReference>
<reference evidence="2 3" key="1">
    <citation type="submission" date="2017-08" db="EMBL/GenBank/DDBJ databases">
        <title>Lysobacter sylvestris genome.</title>
        <authorList>
            <person name="Zhang D.-C."/>
            <person name="Albuquerque L."/>
            <person name="Franca L."/>
            <person name="Froufe H.J.C."/>
            <person name="Barroso C."/>
            <person name="Egas C."/>
            <person name="Da Costa M."/>
            <person name="Margesin R."/>
        </authorList>
    </citation>
    <scope>NUCLEOTIDE SEQUENCE [LARGE SCALE GENOMIC DNA]</scope>
    <source>
        <strain evidence="2 3">AM20-91</strain>
    </source>
</reference>
<dbReference type="EMBL" id="NPZB01000001">
    <property type="protein sequence ID" value="PNS09217.1"/>
    <property type="molecule type" value="Genomic_DNA"/>
</dbReference>
<sequence length="228" mass="24809">MIRGNGLLATAFSQDFGADSSVLIFACGVSNSSETDPAAFYREMQLLETALCDTAPLVYFSSCALVNSPDADNAYLSHKRKMEAMVLEASSKNLVLRLPQVVGRTPNPNTLTNFLAKCIREGTHFSVWAKAERNLIDVDDIVAISRELIRSTPLKERVIAVASPYSLPMPKIIALFEQSMGRKAIHSLVDKGSPLQVDCAISLSVAGAAGVNFDNQYAAHVIEKYYGY</sequence>
<feature type="domain" description="NAD-dependent epimerase/dehydratase" evidence="1">
    <location>
        <begin position="17"/>
        <end position="150"/>
    </location>
</feature>
<name>A0A2K1Q2M9_9GAMM</name>
<evidence type="ECO:0000313" key="3">
    <source>
        <dbReference type="Proteomes" id="UP000236220"/>
    </source>
</evidence>
<keyword evidence="3" id="KW-1185">Reference proteome</keyword>
<evidence type="ECO:0000259" key="1">
    <source>
        <dbReference type="Pfam" id="PF01370"/>
    </source>
</evidence>
<dbReference type="RefSeq" id="WP_129588356.1">
    <property type="nucleotide sequence ID" value="NZ_NPZB01000001.1"/>
</dbReference>
<comment type="caution">
    <text evidence="2">The sequence shown here is derived from an EMBL/GenBank/DDBJ whole genome shotgun (WGS) entry which is preliminary data.</text>
</comment>
<accession>A0A2K1Q2M9</accession>
<dbReference type="Gene3D" id="3.40.50.720">
    <property type="entry name" value="NAD(P)-binding Rossmann-like Domain"/>
    <property type="match status" value="1"/>
</dbReference>
<dbReference type="AlphaFoldDB" id="A0A2K1Q2M9"/>
<dbReference type="InterPro" id="IPR001509">
    <property type="entry name" value="Epimerase_deHydtase"/>
</dbReference>
<dbReference type="Pfam" id="PF01370">
    <property type="entry name" value="Epimerase"/>
    <property type="match status" value="1"/>
</dbReference>
<proteinExistence type="predicted"/>